<dbReference type="SUPFAM" id="SSF52540">
    <property type="entry name" value="P-loop containing nucleoside triphosphate hydrolases"/>
    <property type="match status" value="1"/>
</dbReference>
<dbReference type="CDD" id="cd18785">
    <property type="entry name" value="SF2_C"/>
    <property type="match status" value="1"/>
</dbReference>
<keyword evidence="3" id="KW-0347">Helicase</keyword>
<reference evidence="3 4" key="1">
    <citation type="submission" date="2020-04" db="EMBL/GenBank/DDBJ databases">
        <authorList>
            <person name="Yoon J."/>
        </authorList>
    </citation>
    <scope>NUCLEOTIDE SEQUENCE [LARGE SCALE GENOMIC DNA]</scope>
    <source>
        <strain evidence="3 4">DJ-13</strain>
    </source>
</reference>
<dbReference type="PANTHER" id="PTHR47396">
    <property type="entry name" value="TYPE I RESTRICTION ENZYME ECOKI R PROTEIN"/>
    <property type="match status" value="1"/>
</dbReference>
<protein>
    <submittedName>
        <fullName evidence="3">DEAD/DEAH box helicase family protein</fullName>
    </submittedName>
</protein>
<dbReference type="RefSeq" id="WP_168551281.1">
    <property type="nucleotide sequence ID" value="NZ_JAAWWL010000001.1"/>
</dbReference>
<dbReference type="InterPro" id="IPR006935">
    <property type="entry name" value="Helicase/UvrB_N"/>
</dbReference>
<dbReference type="Proteomes" id="UP000718451">
    <property type="component" value="Unassembled WGS sequence"/>
</dbReference>
<keyword evidence="1" id="KW-1133">Transmembrane helix</keyword>
<dbReference type="Pfam" id="PF04851">
    <property type="entry name" value="ResIII"/>
    <property type="match status" value="1"/>
</dbReference>
<accession>A0ABX1GME0</accession>
<feature type="domain" description="Helicase ATP-binding" evidence="2">
    <location>
        <begin position="25"/>
        <end position="186"/>
    </location>
</feature>
<evidence type="ECO:0000259" key="2">
    <source>
        <dbReference type="PROSITE" id="PS51192"/>
    </source>
</evidence>
<keyword evidence="4" id="KW-1185">Reference proteome</keyword>
<name>A0ABX1GME0_9FLAO</name>
<feature type="transmembrane region" description="Helical" evidence="1">
    <location>
        <begin position="693"/>
        <end position="710"/>
    </location>
</feature>
<dbReference type="InterPro" id="IPR050742">
    <property type="entry name" value="Helicase_Restrict-Modif_Enz"/>
</dbReference>
<dbReference type="EMBL" id="JAAWWL010000001">
    <property type="protein sequence ID" value="NKI31085.1"/>
    <property type="molecule type" value="Genomic_DNA"/>
</dbReference>
<evidence type="ECO:0000256" key="1">
    <source>
        <dbReference type="SAM" id="Phobius"/>
    </source>
</evidence>
<sequence>MKSALTNLRFKYVWRDYQAKFLDNFQDHIVDNHLHVVAPPGSGKTILGLEVAIRLKENTLVLSPTLTIRNQWLSRLQTFFTKNADFKNYSKDINKLQAINFCTYQSLYALHKKTKSESAESLIEHFTQANIKTIVLDEAHHLKNEWWKALWELKKIEGITVVALTATPPYDSSFLELQKYFKLCGPIDDEIAVPDLIKNGDLCPHQDFIHFSLPEETILRKIVSYRTKINSFFTDLQKDTEFIGFLLASEFYQNPDDHLEDIYEMPSFFSSILIFLNACGIEIRKNHLELLGISDDEIRIPALDYKWCQILLENILVTHRDRFVENEGLINTIENRLKQIGVIFRGRLNFVGENVLYKDLATSISKFNSVKEILENAIENLGQRLRAVVLLDYICKEFLDIPSGQISRLNKMGAVPLFHYLRQKTELSDEIAVLTGSIVLVSERILENLFEIVPEDELAINELKNCDGHVSVKIKGDNQRVVSVLGSLFANGHIKILIGTKSLLGEGWDAPSINTLILASYVGSFVSSNQMRGRAIRIDPGFDEKVGRIWHLACLDPTVENGGDDVRMLAKRFKAFSGVSLDGELYIENGMDRMRIDSVLNDSQKINETNLKMFSEANNPENISNRWNNAIVKGKVLINALHVPFQKGENYTQKKQFYGLNVLKYLVYEVILVSLYFLPEFLIKNFKLLLNKGYVALFFILCFFLGIRVLPKLFKAIRIFFLYGDQYKRAIKIAEMLIKLTLSTGKVVQGEEEIKVISEQHKDGWYSINFVGLSLQDSSLLIGFMEELILPIENPRYLIIQNRFKRLLGYRQFYAVPSEFGKRKQDAQEFIKYWNRYVGGGELQYVRTKEGRKLLVAAKLSHILYQFVEPPERVTVWK</sequence>
<keyword evidence="3" id="KW-0547">Nucleotide-binding</keyword>
<keyword evidence="1" id="KW-0472">Membrane</keyword>
<dbReference type="SMART" id="SM00487">
    <property type="entry name" value="DEXDc"/>
    <property type="match status" value="1"/>
</dbReference>
<dbReference type="PROSITE" id="PS51192">
    <property type="entry name" value="HELICASE_ATP_BIND_1"/>
    <property type="match status" value="1"/>
</dbReference>
<dbReference type="GO" id="GO:0004386">
    <property type="term" value="F:helicase activity"/>
    <property type="evidence" value="ECO:0007669"/>
    <property type="project" value="UniProtKB-KW"/>
</dbReference>
<keyword evidence="3" id="KW-0067">ATP-binding</keyword>
<keyword evidence="1" id="KW-0812">Transmembrane</keyword>
<organism evidence="3 4">
    <name type="scientific">Croceivirga thetidis</name>
    <dbReference type="NCBI Taxonomy" id="2721623"/>
    <lineage>
        <taxon>Bacteria</taxon>
        <taxon>Pseudomonadati</taxon>
        <taxon>Bacteroidota</taxon>
        <taxon>Flavobacteriia</taxon>
        <taxon>Flavobacteriales</taxon>
        <taxon>Flavobacteriaceae</taxon>
        <taxon>Croceivirga</taxon>
    </lineage>
</organism>
<gene>
    <name evidence="3" type="ORF">HCU67_03960</name>
</gene>
<dbReference type="PANTHER" id="PTHR47396:SF1">
    <property type="entry name" value="ATP-DEPENDENT HELICASE IRC3-RELATED"/>
    <property type="match status" value="1"/>
</dbReference>
<keyword evidence="3" id="KW-0378">Hydrolase</keyword>
<proteinExistence type="predicted"/>
<feature type="transmembrane region" description="Helical" evidence="1">
    <location>
        <begin position="657"/>
        <end position="678"/>
    </location>
</feature>
<evidence type="ECO:0000313" key="4">
    <source>
        <dbReference type="Proteomes" id="UP000718451"/>
    </source>
</evidence>
<dbReference type="InterPro" id="IPR014001">
    <property type="entry name" value="Helicase_ATP-bd"/>
</dbReference>
<comment type="caution">
    <text evidence="3">The sequence shown here is derived from an EMBL/GenBank/DDBJ whole genome shotgun (WGS) entry which is preliminary data.</text>
</comment>
<dbReference type="InterPro" id="IPR027417">
    <property type="entry name" value="P-loop_NTPase"/>
</dbReference>
<evidence type="ECO:0000313" key="3">
    <source>
        <dbReference type="EMBL" id="NKI31085.1"/>
    </source>
</evidence>
<dbReference type="Gene3D" id="3.40.50.300">
    <property type="entry name" value="P-loop containing nucleotide triphosphate hydrolases"/>
    <property type="match status" value="2"/>
</dbReference>